<proteinExistence type="predicted"/>
<feature type="repeat" description="ANK" evidence="13">
    <location>
        <begin position="495"/>
        <end position="520"/>
    </location>
</feature>
<evidence type="ECO:0000256" key="9">
    <source>
        <dbReference type="ARBA" id="ARBA00023136"/>
    </source>
</evidence>
<dbReference type="OMA" id="HWATEKN"/>
<organism evidence="17 18">
    <name type="scientific">Cynoglossus semilaevis</name>
    <name type="common">Tongue sole</name>
    <dbReference type="NCBI Taxonomy" id="244447"/>
    <lineage>
        <taxon>Eukaryota</taxon>
        <taxon>Metazoa</taxon>
        <taxon>Chordata</taxon>
        <taxon>Craniata</taxon>
        <taxon>Vertebrata</taxon>
        <taxon>Euteleostomi</taxon>
        <taxon>Actinopterygii</taxon>
        <taxon>Neopterygii</taxon>
        <taxon>Teleostei</taxon>
        <taxon>Neoteleostei</taxon>
        <taxon>Acanthomorphata</taxon>
        <taxon>Carangaria</taxon>
        <taxon>Pleuronectiformes</taxon>
        <taxon>Pleuronectoidei</taxon>
        <taxon>Cynoglossidae</taxon>
        <taxon>Cynoglossinae</taxon>
        <taxon>Cynoglossus</taxon>
    </lineage>
</organism>
<keyword evidence="3" id="KW-0716">Sensory transduction</keyword>
<dbReference type="Pfam" id="PF00520">
    <property type="entry name" value="Ion_trans"/>
    <property type="match status" value="1"/>
</dbReference>
<dbReference type="Proteomes" id="UP000265120">
    <property type="component" value="Chromosome 3"/>
</dbReference>
<keyword evidence="14" id="KW-0175">Coiled coil</keyword>
<dbReference type="CTD" id="474353"/>
<feature type="repeat" description="ANK" evidence="13">
    <location>
        <begin position="109"/>
        <end position="141"/>
    </location>
</feature>
<feature type="domain" description="Ion transport" evidence="16">
    <location>
        <begin position="773"/>
        <end position="979"/>
    </location>
</feature>
<keyword evidence="5" id="KW-0677">Repeat</keyword>
<evidence type="ECO:0000256" key="15">
    <source>
        <dbReference type="SAM" id="Phobius"/>
    </source>
</evidence>
<keyword evidence="10" id="KW-0325">Glycoprotein</keyword>
<protein>
    <submittedName>
        <fullName evidence="17">Transient receptor potential cation channel, subfamily A, member 1b</fullName>
    </submittedName>
</protein>
<evidence type="ECO:0000256" key="3">
    <source>
        <dbReference type="ARBA" id="ARBA00022606"/>
    </source>
</evidence>
<reference evidence="17 18" key="1">
    <citation type="journal article" date="2014" name="Nat. Genet.">
        <title>Whole-genome sequence of a flatfish provides insights into ZW sex chromosome evolution and adaptation to a benthic lifestyle.</title>
        <authorList>
            <person name="Chen S."/>
            <person name="Zhang G."/>
            <person name="Shao C."/>
            <person name="Huang Q."/>
            <person name="Liu G."/>
            <person name="Zhang P."/>
            <person name="Song W."/>
            <person name="An N."/>
            <person name="Chalopin D."/>
            <person name="Volff J.N."/>
            <person name="Hong Y."/>
            <person name="Li Q."/>
            <person name="Sha Z."/>
            <person name="Zhou H."/>
            <person name="Xie M."/>
            <person name="Yu Q."/>
            <person name="Liu Y."/>
            <person name="Xiang H."/>
            <person name="Wang N."/>
            <person name="Wu K."/>
            <person name="Yang C."/>
            <person name="Zhou Q."/>
            <person name="Liao X."/>
            <person name="Yang L."/>
            <person name="Hu Q."/>
            <person name="Zhang J."/>
            <person name="Meng L."/>
            <person name="Jin L."/>
            <person name="Tian Y."/>
            <person name="Lian J."/>
            <person name="Yang J."/>
            <person name="Miao G."/>
            <person name="Liu S."/>
            <person name="Liang Z."/>
            <person name="Yan F."/>
            <person name="Li Y."/>
            <person name="Sun B."/>
            <person name="Zhang H."/>
            <person name="Zhang J."/>
            <person name="Zhu Y."/>
            <person name="Du M."/>
            <person name="Zhao Y."/>
            <person name="Schartl M."/>
            <person name="Tang Q."/>
            <person name="Wang J."/>
        </authorList>
    </citation>
    <scope>NUCLEOTIDE SEQUENCE</scope>
</reference>
<feature type="transmembrane region" description="Helical" evidence="15">
    <location>
        <begin position="816"/>
        <end position="833"/>
    </location>
</feature>
<dbReference type="GeneTree" id="ENSGT00940000156118"/>
<keyword evidence="9 15" id="KW-0472">Membrane</keyword>
<evidence type="ECO:0000313" key="18">
    <source>
        <dbReference type="Proteomes" id="UP000265120"/>
    </source>
</evidence>
<evidence type="ECO:0000256" key="1">
    <source>
        <dbReference type="ARBA" id="ARBA00004141"/>
    </source>
</evidence>
<dbReference type="Pfam" id="PF00023">
    <property type="entry name" value="Ank"/>
    <property type="match status" value="1"/>
</dbReference>
<evidence type="ECO:0000256" key="8">
    <source>
        <dbReference type="ARBA" id="ARBA00023065"/>
    </source>
</evidence>
<reference evidence="17" key="3">
    <citation type="submission" date="2025-09" db="UniProtKB">
        <authorList>
            <consortium name="Ensembl"/>
        </authorList>
    </citation>
    <scope>IDENTIFICATION</scope>
</reference>
<evidence type="ECO:0000256" key="2">
    <source>
        <dbReference type="ARBA" id="ARBA00022448"/>
    </source>
</evidence>
<feature type="repeat" description="ANK" evidence="13">
    <location>
        <begin position="353"/>
        <end position="385"/>
    </location>
</feature>
<keyword evidence="11" id="KW-0407">Ion channel</keyword>
<feature type="repeat" description="ANK" evidence="13">
    <location>
        <begin position="561"/>
        <end position="593"/>
    </location>
</feature>
<dbReference type="SMART" id="SM00248">
    <property type="entry name" value="ANK"/>
    <property type="match status" value="14"/>
</dbReference>
<dbReference type="KEGG" id="csem:103377016"/>
<dbReference type="GeneID" id="103377016"/>
<dbReference type="OrthoDB" id="1661883at2759"/>
<comment type="catalytic activity">
    <reaction evidence="12">
        <text>Ca(2+)(in) = Ca(2+)(out)</text>
        <dbReference type="Rhea" id="RHEA:29671"/>
        <dbReference type="ChEBI" id="CHEBI:29108"/>
    </reaction>
</comment>
<comment type="subcellular location">
    <subcellularLocation>
        <location evidence="1">Membrane</location>
        <topology evidence="1">Multi-pass membrane protein</topology>
    </subcellularLocation>
</comment>
<keyword evidence="4 15" id="KW-0812">Transmembrane</keyword>
<feature type="repeat" description="ANK" evidence="13">
    <location>
        <begin position="320"/>
        <end position="352"/>
    </location>
</feature>
<dbReference type="InterPro" id="IPR036770">
    <property type="entry name" value="Ankyrin_rpt-contain_sf"/>
</dbReference>
<evidence type="ECO:0000256" key="12">
    <source>
        <dbReference type="ARBA" id="ARBA00036634"/>
    </source>
</evidence>
<dbReference type="InterPro" id="IPR002110">
    <property type="entry name" value="Ankyrin_rpt"/>
</dbReference>
<dbReference type="STRING" id="244447.ENSCSEP00000015463"/>
<evidence type="ECO:0000256" key="13">
    <source>
        <dbReference type="PROSITE-ProRule" id="PRU00023"/>
    </source>
</evidence>
<dbReference type="Pfam" id="PF12796">
    <property type="entry name" value="Ank_2"/>
    <property type="match status" value="6"/>
</dbReference>
<dbReference type="PANTHER" id="PTHR47143:SF1">
    <property type="entry name" value="ION_TRANS DOMAIN-CONTAINING PROTEIN"/>
    <property type="match status" value="1"/>
</dbReference>
<dbReference type="InParanoid" id="A0A3P8VJL2"/>
<evidence type="ECO:0000259" key="16">
    <source>
        <dbReference type="Pfam" id="PF00520"/>
    </source>
</evidence>
<keyword evidence="6 15" id="KW-1133">Transmembrane helix</keyword>
<dbReference type="InterPro" id="IPR052076">
    <property type="entry name" value="TRP_cation_channel"/>
</dbReference>
<sequence>MNFNRELTRRNSCYTYVVEEEDPTLASLNVFELAEKGDLALLQSLARKNPEVLRERDECGAGLLHHAAAGGHATLIQFITTVLDSQAKYIPAIDHHVQSITELNSCDDQGSVALHWAVEWNKEPSLRALMDLGANPNILNKALMSPLHLAVSHGHDNLVELLLSYSSTDSNLEGDLGNTPVILACSINNCQALNILLKHGAMLCHQNKLGHFPIHAAAFAGAKKAMEVILKAGEEAGHSLTGHINYIDKSRSSPLHLAVRGGNLETIRLCIATGAKIDQQQNDKSTPLHLACTQGATEVVKLMLSSVDQVEDIINLTDGARQTPLHRATIFDHVELAENLISLGADLSSTDCKGYTPLLLAASCGAWRTLSLLLSKGANPNVRDLSGCNFLHLVILQPKGLKNLPEEVFQNNSVKDLLSCEDNDGCTPLHYACRLGIHESVKNMLGLSGDIGLACKSKDKKSVLHFAAQYGRINTCHRLLESITDSRLLNEGDERGLTPLHLASRAGHTKVVQLLLRKGALFHSDYRGWTCLHHAASEGYTQTMDIVLSANPKLMDKTDEDGNTALHIGAKEGHAAAVKLMLARGAMIVLNKNETSFLHEAVQNGRKDVVNAVIDSDRCPEAVACFKGDSHQKCPILDMIEFLPESFKYLLDHCVRESEDDHNSPNYHIEYSFRWLQPPITLKRENGKNLFKPLAALNAMVKYNRLELLNHPVCKKYLHMKWVAYGIKAHIMNMLMYMLGVVPLTHLIVTLRPSFNTTETGEHVVHMVPISFKEQSLSLSLSIILVIVMNIFCIAKEMVQISQQRWTYFRDSTNSSDWFTAVTSLLFIIPSILNVEGSLHWQAGALAVLNAWVGFLLYLQRFEGVGIYIVMFGEILRTLLRIVFMFMYLMLAFALAFHALMLNQREFDSVPLSLAQTFVMMVGELNYQSNFLDPYLRNQLPFGPLTYYVFAHFVMLMPILLVNLMIGLAVGDIAEVQRNAALKRIAMQIDLHTALEDKLPYWFMKRVDKYSTVVYPNRKCTRSFISQWILGVEKKTEIWGRVKAKSQACTMLENELKKQKSRMKEMSSMLEKQHSLLKLIIQKMEITSEAEEYDGPVNLKGNSWKSLVQPQPRSASKWFPLIKAIGSRRKC</sequence>
<evidence type="ECO:0000313" key="17">
    <source>
        <dbReference type="Ensembl" id="ENSCSEP00000015463.1"/>
    </source>
</evidence>
<feature type="repeat" description="ANK" evidence="13">
    <location>
        <begin position="142"/>
        <end position="167"/>
    </location>
</feature>
<dbReference type="RefSeq" id="XP_016886955.1">
    <property type="nucleotide sequence ID" value="XM_017031466.2"/>
</dbReference>
<accession>A0A3P8VJL2</accession>
<evidence type="ECO:0000256" key="4">
    <source>
        <dbReference type="ARBA" id="ARBA00022692"/>
    </source>
</evidence>
<keyword evidence="18" id="KW-1185">Reference proteome</keyword>
<evidence type="ECO:0000256" key="6">
    <source>
        <dbReference type="ARBA" id="ARBA00022989"/>
    </source>
</evidence>
<evidence type="ECO:0000256" key="14">
    <source>
        <dbReference type="SAM" id="Coils"/>
    </source>
</evidence>
<feature type="transmembrane region" description="Helical" evidence="15">
    <location>
        <begin position="775"/>
        <end position="795"/>
    </location>
</feature>
<dbReference type="Gene3D" id="1.10.287.70">
    <property type="match status" value="1"/>
</dbReference>
<feature type="transmembrane region" description="Helical" evidence="15">
    <location>
        <begin position="945"/>
        <end position="970"/>
    </location>
</feature>
<evidence type="ECO:0000256" key="7">
    <source>
        <dbReference type="ARBA" id="ARBA00023043"/>
    </source>
</evidence>
<dbReference type="PANTHER" id="PTHR47143">
    <property type="entry name" value="TRANSIENT RECEPTOR POTENTIAL CATION CHANNEL PROTEIN PAINLESS"/>
    <property type="match status" value="1"/>
</dbReference>
<keyword evidence="8" id="KW-0406">Ion transport</keyword>
<dbReference type="PROSITE" id="PS50088">
    <property type="entry name" value="ANK_REPEAT"/>
    <property type="match status" value="9"/>
</dbReference>
<dbReference type="GO" id="GO:1902495">
    <property type="term" value="C:transmembrane transporter complex"/>
    <property type="evidence" value="ECO:0007669"/>
    <property type="project" value="TreeGrafter"/>
</dbReference>
<reference evidence="17" key="2">
    <citation type="submission" date="2025-08" db="UniProtKB">
        <authorList>
            <consortium name="Ensembl"/>
        </authorList>
    </citation>
    <scope>IDENTIFICATION</scope>
</reference>
<feature type="repeat" description="ANK" evidence="13">
    <location>
        <begin position="250"/>
        <end position="282"/>
    </location>
</feature>
<feature type="repeat" description="ANK" evidence="13">
    <location>
        <begin position="283"/>
        <end position="305"/>
    </location>
</feature>
<dbReference type="PROSITE" id="PS50297">
    <property type="entry name" value="ANK_REP_REGION"/>
    <property type="match status" value="8"/>
</dbReference>
<keyword evidence="7 13" id="KW-0040">ANK repeat</keyword>
<dbReference type="GO" id="GO:0005216">
    <property type="term" value="F:monoatomic ion channel activity"/>
    <property type="evidence" value="ECO:0007669"/>
    <property type="project" value="InterPro"/>
</dbReference>
<feature type="transmembrane region" description="Helical" evidence="15">
    <location>
        <begin position="839"/>
        <end position="859"/>
    </location>
</feature>
<evidence type="ECO:0000256" key="5">
    <source>
        <dbReference type="ARBA" id="ARBA00022737"/>
    </source>
</evidence>
<dbReference type="InterPro" id="IPR005821">
    <property type="entry name" value="Ion_trans_dom"/>
</dbReference>
<feature type="transmembrane region" description="Helical" evidence="15">
    <location>
        <begin position="879"/>
        <end position="901"/>
    </location>
</feature>
<evidence type="ECO:0000256" key="11">
    <source>
        <dbReference type="ARBA" id="ARBA00023303"/>
    </source>
</evidence>
<name>A0A3P8VJL2_CYNSE</name>
<dbReference type="Ensembl" id="ENSCSET00000015653.1">
    <property type="protein sequence ID" value="ENSCSEP00000015463.1"/>
    <property type="gene ID" value="ENSCSEG00000009934.1"/>
</dbReference>
<evidence type="ECO:0000256" key="10">
    <source>
        <dbReference type="ARBA" id="ARBA00023180"/>
    </source>
</evidence>
<keyword evidence="2" id="KW-0813">Transport</keyword>
<dbReference type="AlphaFoldDB" id="A0A3P8VJL2"/>
<dbReference type="SUPFAM" id="SSF48403">
    <property type="entry name" value="Ankyrin repeat"/>
    <property type="match status" value="3"/>
</dbReference>
<feature type="coiled-coil region" evidence="14">
    <location>
        <begin position="1042"/>
        <end position="1073"/>
    </location>
</feature>
<dbReference type="Gene3D" id="1.25.40.20">
    <property type="entry name" value="Ankyrin repeat-containing domain"/>
    <property type="match status" value="3"/>
</dbReference>
<feature type="repeat" description="ANK" evidence="13">
    <location>
        <begin position="424"/>
        <end position="456"/>
    </location>
</feature>